<protein>
    <submittedName>
        <fullName evidence="1">Uncharacterized protein</fullName>
    </submittedName>
</protein>
<keyword evidence="2" id="KW-1185">Reference proteome</keyword>
<dbReference type="Proteomes" id="UP001341840">
    <property type="component" value="Unassembled WGS sequence"/>
</dbReference>
<gene>
    <name evidence="1" type="ORF">PIB30_057843</name>
</gene>
<name>A0ABU6VLT4_9FABA</name>
<evidence type="ECO:0000313" key="1">
    <source>
        <dbReference type="EMBL" id="MED6173276.1"/>
    </source>
</evidence>
<reference evidence="1 2" key="1">
    <citation type="journal article" date="2023" name="Plants (Basel)">
        <title>Bridging the Gap: Combining Genomics and Transcriptomics Approaches to Understand Stylosanthes scabra, an Orphan Legume from the Brazilian Caatinga.</title>
        <authorList>
            <person name="Ferreira-Neto J.R.C."/>
            <person name="da Silva M.D."/>
            <person name="Binneck E."/>
            <person name="de Melo N.F."/>
            <person name="da Silva R.H."/>
            <person name="de Melo A.L.T.M."/>
            <person name="Pandolfi V."/>
            <person name="Bustamante F.O."/>
            <person name="Brasileiro-Vidal A.C."/>
            <person name="Benko-Iseppon A.M."/>
        </authorList>
    </citation>
    <scope>NUCLEOTIDE SEQUENCE [LARGE SCALE GENOMIC DNA]</scope>
    <source>
        <tissue evidence="1">Leaves</tissue>
    </source>
</reference>
<evidence type="ECO:0000313" key="2">
    <source>
        <dbReference type="Proteomes" id="UP001341840"/>
    </source>
</evidence>
<dbReference type="EMBL" id="JASCZI010151513">
    <property type="protein sequence ID" value="MED6173276.1"/>
    <property type="molecule type" value="Genomic_DNA"/>
</dbReference>
<sequence>MDSPITTTKRTTGGGFFGESRRFKPPSFDICGGSQSAVDPSVAKESAAIFNNRWNNRQAVKETAFICKMLLSPTAVFYARLRTGYPSDLKSGASKAKMAVAIQA</sequence>
<organism evidence="1 2">
    <name type="scientific">Stylosanthes scabra</name>
    <dbReference type="NCBI Taxonomy" id="79078"/>
    <lineage>
        <taxon>Eukaryota</taxon>
        <taxon>Viridiplantae</taxon>
        <taxon>Streptophyta</taxon>
        <taxon>Embryophyta</taxon>
        <taxon>Tracheophyta</taxon>
        <taxon>Spermatophyta</taxon>
        <taxon>Magnoliopsida</taxon>
        <taxon>eudicotyledons</taxon>
        <taxon>Gunneridae</taxon>
        <taxon>Pentapetalae</taxon>
        <taxon>rosids</taxon>
        <taxon>fabids</taxon>
        <taxon>Fabales</taxon>
        <taxon>Fabaceae</taxon>
        <taxon>Papilionoideae</taxon>
        <taxon>50 kb inversion clade</taxon>
        <taxon>dalbergioids sensu lato</taxon>
        <taxon>Dalbergieae</taxon>
        <taxon>Pterocarpus clade</taxon>
        <taxon>Stylosanthes</taxon>
    </lineage>
</organism>
<comment type="caution">
    <text evidence="1">The sequence shown here is derived from an EMBL/GenBank/DDBJ whole genome shotgun (WGS) entry which is preliminary data.</text>
</comment>
<proteinExistence type="predicted"/>
<accession>A0ABU6VLT4</accession>